<name>A0A1A9EVB1_9GAMM</name>
<gene>
    <name evidence="1" type="ORF">A8C75_04075</name>
</gene>
<organism evidence="1 2">
    <name type="scientific">Marinobacterium aestuarii</name>
    <dbReference type="NCBI Taxonomy" id="1821621"/>
    <lineage>
        <taxon>Bacteria</taxon>
        <taxon>Pseudomonadati</taxon>
        <taxon>Pseudomonadota</taxon>
        <taxon>Gammaproteobacteria</taxon>
        <taxon>Oceanospirillales</taxon>
        <taxon>Oceanospirillaceae</taxon>
        <taxon>Marinobacterium</taxon>
    </lineage>
</organism>
<dbReference type="RefSeq" id="WP_067378475.1">
    <property type="nucleotide sequence ID" value="NZ_CP015839.1"/>
</dbReference>
<reference evidence="1 2" key="2">
    <citation type="journal article" date="2018" name="Int. J. Syst. Evol. Microbiol.">
        <title>Marinobacterium aestuarii sp. nov., a benzene-degrading marine bacterium isolated from estuary sediment.</title>
        <authorList>
            <person name="Bae S.S."/>
            <person name="Jung J."/>
            <person name="Chung D."/>
            <person name="Baek K."/>
        </authorList>
    </citation>
    <scope>NUCLEOTIDE SEQUENCE [LARGE SCALE GENOMIC DNA]</scope>
    <source>
        <strain evidence="1 2">ST58-10</strain>
    </source>
</reference>
<dbReference type="OrthoDB" id="6089015at2"/>
<accession>A0A1A9EVB1</accession>
<dbReference type="Proteomes" id="UP000078070">
    <property type="component" value="Chromosome"/>
</dbReference>
<reference evidence="2" key="1">
    <citation type="submission" date="2016-05" db="EMBL/GenBank/DDBJ databases">
        <authorList>
            <person name="Baek K."/>
            <person name="Yang S.-J."/>
        </authorList>
    </citation>
    <scope>NUCLEOTIDE SEQUENCE [LARGE SCALE GENOMIC DNA]</scope>
    <source>
        <strain evidence="2">ST58-10</strain>
    </source>
</reference>
<evidence type="ECO:0000313" key="1">
    <source>
        <dbReference type="EMBL" id="ANG61732.1"/>
    </source>
</evidence>
<dbReference type="AlphaFoldDB" id="A0A1A9EVB1"/>
<evidence type="ECO:0000313" key="2">
    <source>
        <dbReference type="Proteomes" id="UP000078070"/>
    </source>
</evidence>
<sequence>MATVDDKPGESAYAHLNEQQWRAQHAIAVACFDELRQLAQQPITEPLDPAALLERWNASIRSLDISQLADDPAFAPPLLQELVAMNTELQSLFSARRSAISEAHNKQKKAHAGINAYRGL</sequence>
<dbReference type="KEGG" id="mars:A8C75_04075"/>
<dbReference type="EMBL" id="CP015839">
    <property type="protein sequence ID" value="ANG61732.1"/>
    <property type="molecule type" value="Genomic_DNA"/>
</dbReference>
<protein>
    <recommendedName>
        <fullName evidence="3">Flagellar protein FliT</fullName>
    </recommendedName>
</protein>
<dbReference type="STRING" id="1821621.A8C75_04075"/>
<keyword evidence="2" id="KW-1185">Reference proteome</keyword>
<proteinExistence type="predicted"/>
<evidence type="ECO:0008006" key="3">
    <source>
        <dbReference type="Google" id="ProtNLM"/>
    </source>
</evidence>